<dbReference type="InterPro" id="IPR050534">
    <property type="entry name" value="Coronavir_polyprotein_1ab"/>
</dbReference>
<feature type="domain" description="DNA2/NAM7 helicase-like C-terminal" evidence="7">
    <location>
        <begin position="767"/>
        <end position="961"/>
    </location>
</feature>
<accession>A0A9P8V748</accession>
<keyword evidence="2" id="KW-0547">Nucleotide-binding</keyword>
<dbReference type="AlphaFoldDB" id="A0A9P8V748"/>
<dbReference type="PANTHER" id="PTHR43788:SF8">
    <property type="entry name" value="DNA-BINDING PROTEIN SMUBP-2"/>
    <property type="match status" value="1"/>
</dbReference>
<evidence type="ECO:0000259" key="7">
    <source>
        <dbReference type="Pfam" id="PF13087"/>
    </source>
</evidence>
<comment type="similarity">
    <text evidence="1">Belongs to the DNA2/NAM7 helicase family.</text>
</comment>
<keyword evidence="5" id="KW-0067">ATP-binding</keyword>
<evidence type="ECO:0000256" key="2">
    <source>
        <dbReference type="ARBA" id="ARBA00022741"/>
    </source>
</evidence>
<evidence type="ECO:0000313" key="9">
    <source>
        <dbReference type="Proteomes" id="UP000770015"/>
    </source>
</evidence>
<dbReference type="Pfam" id="PF13086">
    <property type="entry name" value="AAA_11"/>
    <property type="match status" value="1"/>
</dbReference>
<dbReference type="InterPro" id="IPR047187">
    <property type="entry name" value="SF1_C_Upf1"/>
</dbReference>
<dbReference type="SUPFAM" id="SSF52540">
    <property type="entry name" value="P-loop containing nucleoside triphosphate hydrolases"/>
    <property type="match status" value="1"/>
</dbReference>
<dbReference type="InterPro" id="IPR027417">
    <property type="entry name" value="P-loop_NTPase"/>
</dbReference>
<dbReference type="InterPro" id="IPR041677">
    <property type="entry name" value="DNA2/NAM7_AAA_11"/>
</dbReference>
<sequence length="1002" mass="109906">MAALYFKSSRAQTAIVQDFADDPADAFIGPYQPHLVANLATERVKHGNSYIGVIVDIPLDDPTQSANEGTGFGVRHTHDSLTKKVVESNIHRVTVKFPRGGYTLKVEPSDGDWKSSELPTMSFVTVTLAPGVTTTIKGLGMPYVNINKALDSFVNRNALLGRSHLTLEQLVSQKVIKLVVKGTPDSIASEFSEDTLPEPFNYPYGDDHSFSVDRFSKILNTAASATTFTPAFSFEDDNSQVAVTAHLNVQDALWLATEVSQIAALKKHVYFIPIDDRRGPNLRASELFVIMPSAQDILFGKHKSAWSRLTKEGGFHLATDANIGQVKCAAIFLDAQLDELARKVDSANWFTTNAPPTSTIFGPLDSAIVKDRQALHRAVMRGNGFHTWMATDEPQPDSASPQDSSITEITNGLQQAAITKTSKLRSIPIVDFTDVPNQSYLQSTLMELLPQDRERAMTYFRERHLGIGLFTAGPGFGKTTMISIAALIMQNKLGPVLVSAPSNVAVDNFAERINRLSSSIVCRHNEDLEEDSPERASLRTVIRVYKYRNERQAFRHLLLHPADLSNAVSSYRNSWGTPPKWKFELSLAYWLLTVFRATEVPGIEPIGPDHSAALRTFQAEVDKRAELAPFRAFAAAAGSSTAGRSALNDGVLNRLFNELIRIADFVATTPAASSTGGKNGVYGFKHNRAQGLVVDEAGAMNRGDLACVWGNVLTPCFLAGDPKQLPPTILTGEFERDMSGNLRNRLAGDGEISPLLFLQASGIPVFRMHVQLRIARGLFDIVAEQVYPGVPFTYADVCNITEPRFAPGHLLEEFVQETYPSIKPPEEHHFSPVFIHCPDTEVITSSSGSKRSDDQVIAALQFIADLVKAKNIDPSRIAMIATYSANVDSIERTRQQRKLDFGFLDTMPRAYTVDGFQGQEADIVIVVMGTNRQTGAGFTSDPQRLNVLLTRARAGLVLVGDITTMGGRHPTPGQDVTFIMNLHTALCRQGRVANIEALQAQR</sequence>
<dbReference type="OrthoDB" id="4835297at2759"/>
<proteinExistence type="inferred from homology"/>
<dbReference type="GO" id="GO:0005524">
    <property type="term" value="F:ATP binding"/>
    <property type="evidence" value="ECO:0007669"/>
    <property type="project" value="UniProtKB-KW"/>
</dbReference>
<dbReference type="GO" id="GO:0016787">
    <property type="term" value="F:hydrolase activity"/>
    <property type="evidence" value="ECO:0007669"/>
    <property type="project" value="UniProtKB-KW"/>
</dbReference>
<gene>
    <name evidence="8" type="ORF">F5X68DRAFT_243117</name>
</gene>
<dbReference type="Gene3D" id="3.40.50.300">
    <property type="entry name" value="P-loop containing nucleotide triphosphate hydrolases"/>
    <property type="match status" value="2"/>
</dbReference>
<evidence type="ECO:0000256" key="1">
    <source>
        <dbReference type="ARBA" id="ARBA00007913"/>
    </source>
</evidence>
<comment type="caution">
    <text evidence="8">The sequence shown here is derived from an EMBL/GenBank/DDBJ whole genome shotgun (WGS) entry which is preliminary data.</text>
</comment>
<dbReference type="Pfam" id="PF13087">
    <property type="entry name" value="AAA_12"/>
    <property type="match status" value="1"/>
</dbReference>
<evidence type="ECO:0000313" key="8">
    <source>
        <dbReference type="EMBL" id="KAH6681022.1"/>
    </source>
</evidence>
<dbReference type="EMBL" id="JAGSXJ010000019">
    <property type="protein sequence ID" value="KAH6681022.1"/>
    <property type="molecule type" value="Genomic_DNA"/>
</dbReference>
<reference evidence="8" key="1">
    <citation type="journal article" date="2021" name="Nat. Commun.">
        <title>Genetic determinants of endophytism in the Arabidopsis root mycobiome.</title>
        <authorList>
            <person name="Mesny F."/>
            <person name="Miyauchi S."/>
            <person name="Thiergart T."/>
            <person name="Pickel B."/>
            <person name="Atanasova L."/>
            <person name="Karlsson M."/>
            <person name="Huettel B."/>
            <person name="Barry K.W."/>
            <person name="Haridas S."/>
            <person name="Chen C."/>
            <person name="Bauer D."/>
            <person name="Andreopoulos W."/>
            <person name="Pangilinan J."/>
            <person name="LaButti K."/>
            <person name="Riley R."/>
            <person name="Lipzen A."/>
            <person name="Clum A."/>
            <person name="Drula E."/>
            <person name="Henrissat B."/>
            <person name="Kohler A."/>
            <person name="Grigoriev I.V."/>
            <person name="Martin F.M."/>
            <person name="Hacquard S."/>
        </authorList>
    </citation>
    <scope>NUCLEOTIDE SEQUENCE</scope>
    <source>
        <strain evidence="8">MPI-SDFR-AT-0117</strain>
    </source>
</reference>
<dbReference type="GO" id="GO:0043139">
    <property type="term" value="F:5'-3' DNA helicase activity"/>
    <property type="evidence" value="ECO:0007669"/>
    <property type="project" value="TreeGrafter"/>
</dbReference>
<dbReference type="PANTHER" id="PTHR43788">
    <property type="entry name" value="DNA2/NAM7 HELICASE FAMILY MEMBER"/>
    <property type="match status" value="1"/>
</dbReference>
<evidence type="ECO:0000256" key="3">
    <source>
        <dbReference type="ARBA" id="ARBA00022801"/>
    </source>
</evidence>
<name>A0A9P8V748_9PEZI</name>
<evidence type="ECO:0000256" key="5">
    <source>
        <dbReference type="ARBA" id="ARBA00022840"/>
    </source>
</evidence>
<keyword evidence="9" id="KW-1185">Reference proteome</keyword>
<evidence type="ECO:0000259" key="6">
    <source>
        <dbReference type="Pfam" id="PF13086"/>
    </source>
</evidence>
<dbReference type="CDD" id="cd18808">
    <property type="entry name" value="SF1_C_Upf1"/>
    <property type="match status" value="1"/>
</dbReference>
<evidence type="ECO:0000256" key="4">
    <source>
        <dbReference type="ARBA" id="ARBA00022806"/>
    </source>
</evidence>
<keyword evidence="4" id="KW-0347">Helicase</keyword>
<organism evidence="8 9">
    <name type="scientific">Plectosphaerella plurivora</name>
    <dbReference type="NCBI Taxonomy" id="936078"/>
    <lineage>
        <taxon>Eukaryota</taxon>
        <taxon>Fungi</taxon>
        <taxon>Dikarya</taxon>
        <taxon>Ascomycota</taxon>
        <taxon>Pezizomycotina</taxon>
        <taxon>Sordariomycetes</taxon>
        <taxon>Hypocreomycetidae</taxon>
        <taxon>Glomerellales</taxon>
        <taxon>Plectosphaerellaceae</taxon>
        <taxon>Plectosphaerella</taxon>
    </lineage>
</organism>
<keyword evidence="3 8" id="KW-0378">Hydrolase</keyword>
<dbReference type="Proteomes" id="UP000770015">
    <property type="component" value="Unassembled WGS sequence"/>
</dbReference>
<dbReference type="InterPro" id="IPR041679">
    <property type="entry name" value="DNA2/NAM7-like_C"/>
</dbReference>
<protein>
    <submittedName>
        <fullName evidence="8">P-loop containing nucleoside triphosphate hydrolase protein</fullName>
    </submittedName>
</protein>
<feature type="domain" description="DNA2/NAM7 helicase helicase" evidence="6">
    <location>
        <begin position="461"/>
        <end position="527"/>
    </location>
</feature>